<feature type="compositionally biased region" description="Gly residues" evidence="3">
    <location>
        <begin position="29"/>
        <end position="39"/>
    </location>
</feature>
<evidence type="ECO:0000313" key="6">
    <source>
        <dbReference type="Proteomes" id="UP000794436"/>
    </source>
</evidence>
<feature type="domain" description="Disease resistance R13L4/SHOC-2-like LRR" evidence="4">
    <location>
        <begin position="137"/>
        <end position="256"/>
    </location>
</feature>
<gene>
    <name evidence="5" type="ORF">Poli38472_004135</name>
</gene>
<dbReference type="AlphaFoldDB" id="A0A8K1CN41"/>
<evidence type="ECO:0000256" key="3">
    <source>
        <dbReference type="SAM" id="MobiDB-lite"/>
    </source>
</evidence>
<dbReference type="Pfam" id="PF00560">
    <property type="entry name" value="LRR_1"/>
    <property type="match status" value="1"/>
</dbReference>
<dbReference type="Gene3D" id="3.80.10.10">
    <property type="entry name" value="Ribonuclease Inhibitor"/>
    <property type="match status" value="3"/>
</dbReference>
<evidence type="ECO:0000256" key="2">
    <source>
        <dbReference type="ARBA" id="ARBA00022737"/>
    </source>
</evidence>
<organism evidence="5 6">
    <name type="scientific">Pythium oligandrum</name>
    <name type="common">Mycoparasitic fungus</name>
    <dbReference type="NCBI Taxonomy" id="41045"/>
    <lineage>
        <taxon>Eukaryota</taxon>
        <taxon>Sar</taxon>
        <taxon>Stramenopiles</taxon>
        <taxon>Oomycota</taxon>
        <taxon>Peronosporomycetes</taxon>
        <taxon>Pythiales</taxon>
        <taxon>Pythiaceae</taxon>
        <taxon>Pythium</taxon>
    </lineage>
</organism>
<sequence length="826" mass="91829">MERRNGLSLREAMRRNAQQKRQQEMQGSASGGAGGGAGQGLARAYRQARQTGQLNISTRNLKDFPMEILRLHELVEADEKSWECLALQKADLSYNEIPMLPPQINKLQYLTSLKLRHNQLVEIPEELFELTKLTSLDLSNNRIEGDISERLSDLVNLRELALEGNKITGLPDSLGQLENLESLKVEENLLQFLPENIGQLQRLHTLALHSNQLTELPASFSRLTNITVLDIKKNALVTLGTAIQQLNRLKFLDVRQNRLQEFPIMPSGNPPLDQLMLGYNFLTVINEESILGVKDTLTVLDLRDNKLSALPDRFAHLYRLKTLDLSNNDLSDLPPGLGYLKYLNHIVIDGNPLRSIRRSIISAGTQALKKYLRTRGSPPEGVEALEEEFDEFALRDKQQQEEKQGGFVMDGNAEASSEYEYLFRDAASSGALQMVDMRLQSLPDQVIGTGKYKLAETLIQLNVSKNRIGSLPKAIGELFALQTLIAEECGLTSIDSSITMLNQLQHLRLRKNFLTADAVNAFFEFGEQANCRHSLKELDLRNNYLTEVPSRCQVLFTVDTLLLSYNRIQTLEGFPWASMKRLSVISLSDNQLESLGTVYELPLLTSLSVENNNLRQIPAELGNCENLRALYIVGNPQRSVRLNIVNEGTESILKYLRNRLPSPAIPSPAKPGFGESTVGPRTHRFTSNPEPPSCSFASPNPADYKRARRSSAVSPGAHVDMRQISFPPDNNTVAPPPAPVNRAAINRPEPTVSTPAPAPVAAPPAAAAPAPSGSDEVLKGYDTRIKTLEGELDDFAISQAKRFALKKELAKVRSLRIRHVRAAEQA</sequence>
<dbReference type="InterPro" id="IPR050216">
    <property type="entry name" value="LRR_domain-containing"/>
</dbReference>
<evidence type="ECO:0000259" key="4">
    <source>
        <dbReference type="Pfam" id="PF23598"/>
    </source>
</evidence>
<dbReference type="PANTHER" id="PTHR48051:SF54">
    <property type="entry name" value="LEUCINE-RICH REPEAT-CONTAINING PROTEIN"/>
    <property type="match status" value="1"/>
</dbReference>
<feature type="region of interest" description="Disordered" evidence="3">
    <location>
        <begin position="1"/>
        <end position="42"/>
    </location>
</feature>
<dbReference type="FunFam" id="3.80.10.10:FF:000116">
    <property type="entry name" value="Leucine-rich repeat-containing protein 40"/>
    <property type="match status" value="1"/>
</dbReference>
<dbReference type="SMART" id="SM00365">
    <property type="entry name" value="LRR_SD22"/>
    <property type="match status" value="5"/>
</dbReference>
<protein>
    <recommendedName>
        <fullName evidence="4">Disease resistance R13L4/SHOC-2-like LRR domain-containing protein</fullName>
    </recommendedName>
</protein>
<name>A0A8K1CN41_PYTOL</name>
<dbReference type="InterPro" id="IPR001611">
    <property type="entry name" value="Leu-rich_rpt"/>
</dbReference>
<comment type="caution">
    <text evidence="5">The sequence shown here is derived from an EMBL/GenBank/DDBJ whole genome shotgun (WGS) entry which is preliminary data.</text>
</comment>
<dbReference type="InterPro" id="IPR055414">
    <property type="entry name" value="LRR_R13L4/SHOC2-like"/>
</dbReference>
<feature type="region of interest" description="Disordered" evidence="3">
    <location>
        <begin position="664"/>
        <end position="703"/>
    </location>
</feature>
<dbReference type="SUPFAM" id="SSF52058">
    <property type="entry name" value="L domain-like"/>
    <property type="match status" value="2"/>
</dbReference>
<dbReference type="OrthoDB" id="660555at2759"/>
<dbReference type="InterPro" id="IPR032675">
    <property type="entry name" value="LRR_dom_sf"/>
</dbReference>
<dbReference type="Proteomes" id="UP000794436">
    <property type="component" value="Unassembled WGS sequence"/>
</dbReference>
<dbReference type="PRINTS" id="PR00019">
    <property type="entry name" value="LEURICHRPT"/>
</dbReference>
<dbReference type="PANTHER" id="PTHR48051">
    <property type="match status" value="1"/>
</dbReference>
<dbReference type="SMART" id="SM00369">
    <property type="entry name" value="LRR_TYP"/>
    <property type="match status" value="11"/>
</dbReference>
<feature type="region of interest" description="Disordered" evidence="3">
    <location>
        <begin position="723"/>
        <end position="777"/>
    </location>
</feature>
<dbReference type="Pfam" id="PF13855">
    <property type="entry name" value="LRR_8"/>
    <property type="match status" value="2"/>
</dbReference>
<proteinExistence type="predicted"/>
<dbReference type="GO" id="GO:0005737">
    <property type="term" value="C:cytoplasm"/>
    <property type="evidence" value="ECO:0007669"/>
    <property type="project" value="TreeGrafter"/>
</dbReference>
<reference evidence="5" key="1">
    <citation type="submission" date="2019-03" db="EMBL/GenBank/DDBJ databases">
        <title>Long read genome sequence of the mycoparasitic Pythium oligandrum ATCC 38472 isolated from sugarbeet rhizosphere.</title>
        <authorList>
            <person name="Gaulin E."/>
        </authorList>
    </citation>
    <scope>NUCLEOTIDE SEQUENCE</scope>
    <source>
        <strain evidence="5">ATCC 38472_TT</strain>
    </source>
</reference>
<dbReference type="SMART" id="SM00364">
    <property type="entry name" value="LRR_BAC"/>
    <property type="match status" value="10"/>
</dbReference>
<accession>A0A8K1CN41</accession>
<keyword evidence="6" id="KW-1185">Reference proteome</keyword>
<feature type="compositionally biased region" description="Low complexity" evidence="3">
    <location>
        <begin position="763"/>
        <end position="772"/>
    </location>
</feature>
<dbReference type="Pfam" id="PF23598">
    <property type="entry name" value="LRR_14"/>
    <property type="match status" value="1"/>
</dbReference>
<keyword evidence="1" id="KW-0433">Leucine-rich repeat</keyword>
<dbReference type="PROSITE" id="PS51450">
    <property type="entry name" value="LRR"/>
    <property type="match status" value="5"/>
</dbReference>
<evidence type="ECO:0000256" key="1">
    <source>
        <dbReference type="ARBA" id="ARBA00022614"/>
    </source>
</evidence>
<evidence type="ECO:0000313" key="5">
    <source>
        <dbReference type="EMBL" id="TMW66370.1"/>
    </source>
</evidence>
<dbReference type="InterPro" id="IPR003591">
    <property type="entry name" value="Leu-rich_rpt_typical-subtyp"/>
</dbReference>
<keyword evidence="2" id="KW-0677">Repeat</keyword>
<dbReference type="EMBL" id="SPLM01000036">
    <property type="protein sequence ID" value="TMW66370.1"/>
    <property type="molecule type" value="Genomic_DNA"/>
</dbReference>
<feature type="compositionally biased region" description="Low complexity" evidence="3">
    <location>
        <begin position="740"/>
        <end position="755"/>
    </location>
</feature>